<proteinExistence type="predicted"/>
<gene>
    <name evidence="1" type="ORF">OHA22_20675</name>
</gene>
<protein>
    <submittedName>
        <fullName evidence="1">Uncharacterized protein</fullName>
    </submittedName>
</protein>
<name>A0AAU2A0L9_9ACTN</name>
<dbReference type="AlphaFoldDB" id="A0AAU2A0L9"/>
<evidence type="ECO:0000313" key="1">
    <source>
        <dbReference type="EMBL" id="WTT17782.1"/>
    </source>
</evidence>
<dbReference type="EMBL" id="CP108222">
    <property type="protein sequence ID" value="WTT17782.1"/>
    <property type="molecule type" value="Genomic_DNA"/>
</dbReference>
<sequence>MTQDTADLDVVGHIRIFEVPARLTAEQRAGEVCVWCSTPLPPGVPRIGLGGSLDWSPHGCTACYEAHRAWVEAYGGWASHMRGCWLCANAARCDVADGYRVQLLDAVQRTGKPPVACAQCHQEVRPSERFEPLPWEGNSAPRFDYTHIAMCVLPRYCQSCGLLIQAGEEFTTYEHQSASAGGTTVYLHVEPCRKAPALDRL</sequence>
<reference evidence="1" key="1">
    <citation type="submission" date="2022-10" db="EMBL/GenBank/DDBJ databases">
        <title>The complete genomes of actinobacterial strains from the NBC collection.</title>
        <authorList>
            <person name="Joergensen T.S."/>
            <person name="Alvarez Arevalo M."/>
            <person name="Sterndorff E.B."/>
            <person name="Faurdal D."/>
            <person name="Vuksanovic O."/>
            <person name="Mourched A.-S."/>
            <person name="Charusanti P."/>
            <person name="Shaw S."/>
            <person name="Blin K."/>
            <person name="Weber T."/>
        </authorList>
    </citation>
    <scope>NUCLEOTIDE SEQUENCE</scope>
    <source>
        <strain evidence="1">NBC_00093</strain>
    </source>
</reference>
<accession>A0AAU2A0L9</accession>
<organism evidence="1">
    <name type="scientific">Streptomyces sp. NBC_00093</name>
    <dbReference type="NCBI Taxonomy" id="2975649"/>
    <lineage>
        <taxon>Bacteria</taxon>
        <taxon>Bacillati</taxon>
        <taxon>Actinomycetota</taxon>
        <taxon>Actinomycetes</taxon>
        <taxon>Kitasatosporales</taxon>
        <taxon>Streptomycetaceae</taxon>
        <taxon>Streptomyces</taxon>
    </lineage>
</organism>